<keyword evidence="4" id="KW-1185">Reference proteome</keyword>
<evidence type="ECO:0000256" key="1">
    <source>
        <dbReference type="ARBA" id="ARBA00022514"/>
    </source>
</evidence>
<dbReference type="InterPro" id="IPR001811">
    <property type="entry name" value="Chemokine_IL8-like_dom"/>
</dbReference>
<dbReference type="Pfam" id="PF00048">
    <property type="entry name" value="IL8"/>
    <property type="match status" value="1"/>
</dbReference>
<dbReference type="GO" id="GO:0005615">
    <property type="term" value="C:extracellular space"/>
    <property type="evidence" value="ECO:0007669"/>
    <property type="project" value="UniProtKB-KW"/>
</dbReference>
<comment type="caution">
    <text evidence="3">The sequence shown here is derived from an EMBL/GenBank/DDBJ whole genome shotgun (WGS) entry which is preliminary data.</text>
</comment>
<organism evidence="3 4">
    <name type="scientific">Tricholaema leucomelas</name>
    <name type="common">pied barbet</name>
    <dbReference type="NCBI Taxonomy" id="240729"/>
    <lineage>
        <taxon>Eukaryota</taxon>
        <taxon>Metazoa</taxon>
        <taxon>Chordata</taxon>
        <taxon>Craniata</taxon>
        <taxon>Vertebrata</taxon>
        <taxon>Euteleostomi</taxon>
        <taxon>Archelosauria</taxon>
        <taxon>Archosauria</taxon>
        <taxon>Dinosauria</taxon>
        <taxon>Saurischia</taxon>
        <taxon>Theropoda</taxon>
        <taxon>Coelurosauria</taxon>
        <taxon>Aves</taxon>
        <taxon>Neognathae</taxon>
        <taxon>Neoaves</taxon>
        <taxon>Telluraves</taxon>
        <taxon>Coraciimorphae</taxon>
        <taxon>Piciformes</taxon>
        <taxon>Lybiidae</taxon>
        <taxon>Tricholaema lacrymosa</taxon>
    </lineage>
</organism>
<feature type="non-terminal residue" evidence="3">
    <location>
        <position position="1"/>
    </location>
</feature>
<accession>A0A852ITZ2</accession>
<dbReference type="OrthoDB" id="9892424at2759"/>
<sequence>TASLSLSLSLPSFSLLPAHFQPLECCYRYAAKPLPHPQSFYRTPRDCNLPAIVIVGASGHKVCADPSKAWVKRAIRTMARKK</sequence>
<dbReference type="SMART" id="SM00199">
    <property type="entry name" value="SCY"/>
    <property type="match status" value="1"/>
</dbReference>
<gene>
    <name evidence="3" type="primary">Ccl5_0</name>
    <name evidence="3" type="ORF">TRILEU_R15216</name>
</gene>
<proteinExistence type="predicted"/>
<dbReference type="InterPro" id="IPR039809">
    <property type="entry name" value="Chemokine_b/g/d"/>
</dbReference>
<dbReference type="GO" id="GO:0008009">
    <property type="term" value="F:chemokine activity"/>
    <property type="evidence" value="ECO:0007669"/>
    <property type="project" value="InterPro"/>
</dbReference>
<dbReference type="GO" id="GO:0006955">
    <property type="term" value="P:immune response"/>
    <property type="evidence" value="ECO:0007669"/>
    <property type="project" value="InterPro"/>
</dbReference>
<evidence type="ECO:0000259" key="2">
    <source>
        <dbReference type="SMART" id="SM00199"/>
    </source>
</evidence>
<keyword evidence="1" id="KW-0202">Cytokine</keyword>
<dbReference type="Gene3D" id="2.40.50.40">
    <property type="match status" value="1"/>
</dbReference>
<dbReference type="Proteomes" id="UP000627253">
    <property type="component" value="Unassembled WGS sequence"/>
</dbReference>
<feature type="domain" description="Chemokine interleukin-8-like" evidence="2">
    <location>
        <begin position="22"/>
        <end position="78"/>
    </location>
</feature>
<dbReference type="CDD" id="cd00272">
    <property type="entry name" value="Chemokine_CC"/>
    <property type="match status" value="1"/>
</dbReference>
<dbReference type="SUPFAM" id="SSF54117">
    <property type="entry name" value="Interleukin 8-like chemokines"/>
    <property type="match status" value="1"/>
</dbReference>
<dbReference type="InterPro" id="IPR036048">
    <property type="entry name" value="Interleukin_8-like_sf"/>
</dbReference>
<feature type="non-terminal residue" evidence="3">
    <location>
        <position position="82"/>
    </location>
</feature>
<reference evidence="3" key="1">
    <citation type="submission" date="2020-02" db="EMBL/GenBank/DDBJ databases">
        <title>Bird 10,000 Genomes (B10K) Project - Family phase.</title>
        <authorList>
            <person name="Zhang G."/>
        </authorList>
    </citation>
    <scope>NUCLEOTIDE SEQUENCE</scope>
    <source>
        <strain evidence="3">B10K-DU-002-37</strain>
        <tissue evidence="3">Muscle</tissue>
    </source>
</reference>
<evidence type="ECO:0000313" key="4">
    <source>
        <dbReference type="Proteomes" id="UP000627253"/>
    </source>
</evidence>
<protein>
    <submittedName>
        <fullName evidence="3">CCL5 protein</fullName>
    </submittedName>
</protein>
<evidence type="ECO:0000313" key="3">
    <source>
        <dbReference type="EMBL" id="NXX41917.1"/>
    </source>
</evidence>
<dbReference type="PANTHER" id="PTHR12015">
    <property type="entry name" value="SMALL INDUCIBLE CYTOKINE A"/>
    <property type="match status" value="1"/>
</dbReference>
<name>A0A852ITZ2_9PICI</name>
<dbReference type="AlphaFoldDB" id="A0A852ITZ2"/>
<dbReference type="EMBL" id="WAAF01006328">
    <property type="protein sequence ID" value="NXX41917.1"/>
    <property type="molecule type" value="Genomic_DNA"/>
</dbReference>